<dbReference type="SUPFAM" id="SSF53335">
    <property type="entry name" value="S-adenosyl-L-methionine-dependent methyltransferases"/>
    <property type="match status" value="1"/>
</dbReference>
<dbReference type="GO" id="GO:0008171">
    <property type="term" value="F:O-methyltransferase activity"/>
    <property type="evidence" value="ECO:0007669"/>
    <property type="project" value="InterPro"/>
</dbReference>
<dbReference type="GO" id="GO:0032259">
    <property type="term" value="P:methylation"/>
    <property type="evidence" value="ECO:0007669"/>
    <property type="project" value="UniProtKB-KW"/>
</dbReference>
<dbReference type="InterPro" id="IPR001077">
    <property type="entry name" value="COMT_C"/>
</dbReference>
<feature type="non-terminal residue" evidence="7">
    <location>
        <position position="333"/>
    </location>
</feature>
<evidence type="ECO:0000256" key="4">
    <source>
        <dbReference type="PIRSR" id="PIRSR005739-1"/>
    </source>
</evidence>
<proteinExistence type="predicted"/>
<feature type="domain" description="O-methyltransferase C-terminal" evidence="5">
    <location>
        <begin position="114"/>
        <end position="320"/>
    </location>
</feature>
<name>A0A0L0JLR7_9ACTN</name>
<feature type="domain" description="O-methyltransferase dimerisation" evidence="6">
    <location>
        <begin position="21"/>
        <end position="91"/>
    </location>
</feature>
<keyword evidence="2 7" id="KW-0808">Transferase</keyword>
<reference evidence="8" key="1">
    <citation type="submission" date="2014-07" db="EMBL/GenBank/DDBJ databases">
        <title>Genome sequencing of plant-pathogenic Streptomyces species.</title>
        <authorList>
            <person name="Harrison J."/>
            <person name="Sapp M."/>
            <person name="Thwaites R."/>
            <person name="Studholme D.J."/>
        </authorList>
    </citation>
    <scope>NUCLEOTIDE SEQUENCE [LARGE SCALE GENOMIC DNA]</scope>
    <source>
        <strain evidence="8">NCPPB 4445</strain>
    </source>
</reference>
<dbReference type="SUPFAM" id="SSF46785">
    <property type="entry name" value="Winged helix' DNA-binding domain"/>
    <property type="match status" value="1"/>
</dbReference>
<dbReference type="Gene3D" id="1.10.10.10">
    <property type="entry name" value="Winged helix-like DNA-binding domain superfamily/Winged helix DNA-binding domain"/>
    <property type="match status" value="1"/>
</dbReference>
<accession>A0A0L0JLR7</accession>
<evidence type="ECO:0000259" key="6">
    <source>
        <dbReference type="Pfam" id="PF08100"/>
    </source>
</evidence>
<dbReference type="EMBL" id="JPPY01000208">
    <property type="protein sequence ID" value="KND26553.1"/>
    <property type="molecule type" value="Genomic_DNA"/>
</dbReference>
<evidence type="ECO:0000313" key="7">
    <source>
        <dbReference type="EMBL" id="KND26553.1"/>
    </source>
</evidence>
<dbReference type="Pfam" id="PF08100">
    <property type="entry name" value="Dimerisation"/>
    <property type="match status" value="1"/>
</dbReference>
<dbReference type="PANTHER" id="PTHR43712:SF2">
    <property type="entry name" value="O-METHYLTRANSFERASE CICE"/>
    <property type="match status" value="1"/>
</dbReference>
<keyword evidence="3" id="KW-0949">S-adenosyl-L-methionine</keyword>
<dbReference type="AlphaFoldDB" id="A0A0L0JLR7"/>
<evidence type="ECO:0000313" key="8">
    <source>
        <dbReference type="Proteomes" id="UP000037151"/>
    </source>
</evidence>
<dbReference type="GO" id="GO:0046983">
    <property type="term" value="F:protein dimerization activity"/>
    <property type="evidence" value="ECO:0007669"/>
    <property type="project" value="InterPro"/>
</dbReference>
<dbReference type="InterPro" id="IPR036388">
    <property type="entry name" value="WH-like_DNA-bd_sf"/>
</dbReference>
<evidence type="ECO:0000256" key="3">
    <source>
        <dbReference type="ARBA" id="ARBA00022691"/>
    </source>
</evidence>
<dbReference type="CDD" id="cd02440">
    <property type="entry name" value="AdoMet_MTases"/>
    <property type="match status" value="1"/>
</dbReference>
<organism evidence="7 8">
    <name type="scientific">Streptomyces acidiscabies</name>
    <dbReference type="NCBI Taxonomy" id="42234"/>
    <lineage>
        <taxon>Bacteria</taxon>
        <taxon>Bacillati</taxon>
        <taxon>Actinomycetota</taxon>
        <taxon>Actinomycetes</taxon>
        <taxon>Kitasatosporales</taxon>
        <taxon>Streptomycetaceae</taxon>
        <taxon>Streptomyces</taxon>
    </lineage>
</organism>
<gene>
    <name evidence="7" type="ORF">IQ63_36565</name>
</gene>
<evidence type="ECO:0000259" key="5">
    <source>
        <dbReference type="Pfam" id="PF00891"/>
    </source>
</evidence>
<evidence type="ECO:0000256" key="1">
    <source>
        <dbReference type="ARBA" id="ARBA00022603"/>
    </source>
</evidence>
<dbReference type="InterPro" id="IPR012967">
    <property type="entry name" value="COMT_dimerisation"/>
</dbReference>
<dbReference type="PIRSF" id="PIRSF005739">
    <property type="entry name" value="O-mtase"/>
    <property type="match status" value="1"/>
</dbReference>
<keyword evidence="1 7" id="KW-0489">Methyltransferase</keyword>
<protein>
    <submittedName>
        <fullName evidence="7">Methyltransferase</fullName>
    </submittedName>
</protein>
<dbReference type="PROSITE" id="PS51683">
    <property type="entry name" value="SAM_OMT_II"/>
    <property type="match status" value="1"/>
</dbReference>
<dbReference type="InterPro" id="IPR016461">
    <property type="entry name" value="COMT-like"/>
</dbReference>
<dbReference type="PATRIC" id="fig|42234.21.peg.7527"/>
<dbReference type="Pfam" id="PF00891">
    <property type="entry name" value="Methyltransf_2"/>
    <property type="match status" value="1"/>
</dbReference>
<dbReference type="Gene3D" id="3.40.50.150">
    <property type="entry name" value="Vaccinia Virus protein VP39"/>
    <property type="match status" value="1"/>
</dbReference>
<sequence length="333" mass="36013">MSTKGMAMVTDATDITRLNTAYAEARILHSAVEVGVFELLAEGPRSAAEICAGCDLHPRLVQDFLNALVAQGLLVRDGESYADSTVAREVLVPGGQLFLGGRVKAAAQRHYHTWGKLTEALRDGEAKAKMGLDAMERLYSDPVTARAFFSHMDANNAVVAPQLAARVDWSGYRSFVDAGGARGNVAAELVLAHPHLRGHVMDLAQAEPLFDELMAERGTTGRVTFHPGDFFTDALPSADVIVFGHVLHDWSAEQRQDLVNRAFQALPAGGALVVYDQMLDEEAPDLRSLIGSLNVALLSEGGSEYTVAEFRAWAEKAGFRFGHAQRLPRGNDT</sequence>
<dbReference type="InterPro" id="IPR036390">
    <property type="entry name" value="WH_DNA-bd_sf"/>
</dbReference>
<dbReference type="PANTHER" id="PTHR43712">
    <property type="entry name" value="PUTATIVE (AFU_ORTHOLOGUE AFUA_4G14580)-RELATED"/>
    <property type="match status" value="1"/>
</dbReference>
<feature type="active site" description="Proton acceptor" evidence="4">
    <location>
        <position position="248"/>
    </location>
</feature>
<comment type="caution">
    <text evidence="7">The sequence shown here is derived from an EMBL/GenBank/DDBJ whole genome shotgun (WGS) entry which is preliminary data.</text>
</comment>
<dbReference type="Proteomes" id="UP000037151">
    <property type="component" value="Unassembled WGS sequence"/>
</dbReference>
<evidence type="ECO:0000256" key="2">
    <source>
        <dbReference type="ARBA" id="ARBA00022679"/>
    </source>
</evidence>
<dbReference type="InterPro" id="IPR029063">
    <property type="entry name" value="SAM-dependent_MTases_sf"/>
</dbReference>